<dbReference type="Pfam" id="PF05635">
    <property type="entry name" value="23S_rRNA_IVP"/>
    <property type="match status" value="1"/>
</dbReference>
<dbReference type="AlphaFoldDB" id="A0A2H0V4I2"/>
<dbReference type="Gene3D" id="1.20.1440.60">
    <property type="entry name" value="23S rRNA-intervening sequence"/>
    <property type="match status" value="1"/>
</dbReference>
<dbReference type="Proteomes" id="UP000229901">
    <property type="component" value="Unassembled WGS sequence"/>
</dbReference>
<reference evidence="2" key="1">
    <citation type="submission" date="2017-09" db="EMBL/GenBank/DDBJ databases">
        <title>Depth-based differentiation of microbial function through sediment-hosted aquifers and enrichment of novel symbionts in the deep terrestrial subsurface.</title>
        <authorList>
            <person name="Probst A.J."/>
            <person name="Ladd B."/>
            <person name="Jarett J.K."/>
            <person name="Geller-Mcgrath D.E."/>
            <person name="Sieber C.M.K."/>
            <person name="Emerson J.B."/>
            <person name="Anantharaman K."/>
            <person name="Thomas B.C."/>
            <person name="Malmstrom R."/>
            <person name="Stieglmeier M."/>
            <person name="Klingl A."/>
            <person name="Woyke T."/>
            <person name="Ryan C.M."/>
            <person name="Banfield J.F."/>
        </authorList>
    </citation>
    <scope>NUCLEOTIDE SEQUENCE [LARGE SCALE GENOMIC DNA]</scope>
</reference>
<dbReference type="EMBL" id="PFAP01000026">
    <property type="protein sequence ID" value="PIR93994.1"/>
    <property type="molecule type" value="Genomic_DNA"/>
</dbReference>
<comment type="caution">
    <text evidence="1">The sequence shown here is derived from an EMBL/GenBank/DDBJ whole genome shotgun (WGS) entry which is preliminary data.</text>
</comment>
<dbReference type="SUPFAM" id="SSF158446">
    <property type="entry name" value="IVS-encoded protein-like"/>
    <property type="match status" value="1"/>
</dbReference>
<accession>A0A2H0V4I2</accession>
<gene>
    <name evidence="1" type="ORF">COT97_03710</name>
</gene>
<dbReference type="NCBIfam" id="TIGR02436">
    <property type="entry name" value="four helix bundle protein"/>
    <property type="match status" value="1"/>
</dbReference>
<sequence>MEGELLKLKQEIETIKRVSPISTYKDLEVYQLSYRAMLITIKFVICNLPNFEKFDLVDQLRRSSKAVPRLISEGYAKKHQPRGFGRYLDDAAAEINETEVGLQQCIDLYSENIDIELVRWLVDIYSRLGKQVFSLKNSWVYVYKSSSPTS</sequence>
<protein>
    <submittedName>
        <fullName evidence="1">Four helix bundle protein</fullName>
    </submittedName>
</protein>
<proteinExistence type="predicted"/>
<dbReference type="InterPro" id="IPR012657">
    <property type="entry name" value="23S_rRNA-intervening_sequence"/>
</dbReference>
<evidence type="ECO:0000313" key="1">
    <source>
        <dbReference type="EMBL" id="PIR93994.1"/>
    </source>
</evidence>
<evidence type="ECO:0000313" key="2">
    <source>
        <dbReference type="Proteomes" id="UP000229901"/>
    </source>
</evidence>
<dbReference type="InterPro" id="IPR036583">
    <property type="entry name" value="23S_rRNA_IVS_sf"/>
</dbReference>
<name>A0A2H0V4I2_9BACT</name>
<organism evidence="1 2">
    <name type="scientific">Candidatus Falkowbacteria bacterium CG10_big_fil_rev_8_21_14_0_10_39_11</name>
    <dbReference type="NCBI Taxonomy" id="1974565"/>
    <lineage>
        <taxon>Bacteria</taxon>
        <taxon>Candidatus Falkowiibacteriota</taxon>
    </lineage>
</organism>